<evidence type="ECO:0000256" key="11">
    <source>
        <dbReference type="SAM" id="MobiDB-lite"/>
    </source>
</evidence>
<reference evidence="15" key="1">
    <citation type="submission" date="2015-11" db="EMBL/GenBank/DDBJ databases">
        <title>De novo transcriptome assembly of four potential Pierce s Disease insect vectors from Arizona vineyards.</title>
        <authorList>
            <person name="Tassone E.E."/>
        </authorList>
    </citation>
    <scope>NUCLEOTIDE SEQUENCE</scope>
</reference>
<comment type="subunit">
    <text evidence="8">Interacts with host IFNA1.</text>
</comment>
<dbReference type="PANTHER" id="PTHR11890:SF44">
    <property type="entry name" value="X-LINKED INTERLEUKIN-1 RECEPTOR ACCESSORY PROTEIN-LIKE 2"/>
    <property type="match status" value="1"/>
</dbReference>
<feature type="region of interest" description="Disordered" evidence="11">
    <location>
        <begin position="68"/>
        <end position="94"/>
    </location>
</feature>
<keyword evidence="7" id="KW-0393">Immunoglobulin domain</keyword>
<feature type="transmembrane region" description="Helical" evidence="12">
    <location>
        <begin position="235"/>
        <end position="256"/>
    </location>
</feature>
<evidence type="ECO:0000256" key="10">
    <source>
        <dbReference type="ARBA" id="ARBA00045444"/>
    </source>
</evidence>
<evidence type="ECO:0000256" key="7">
    <source>
        <dbReference type="ARBA" id="ARBA00023319"/>
    </source>
</evidence>
<dbReference type="InterPro" id="IPR003598">
    <property type="entry name" value="Ig_sub2"/>
</dbReference>
<name>A0A1B6ELJ9_9HEMI</name>
<evidence type="ECO:0000256" key="1">
    <source>
        <dbReference type="ARBA" id="ARBA00022518"/>
    </source>
</evidence>
<evidence type="ECO:0000256" key="6">
    <source>
        <dbReference type="ARBA" id="ARBA00023258"/>
    </source>
</evidence>
<feature type="non-terminal residue" evidence="15">
    <location>
        <position position="267"/>
    </location>
</feature>
<keyword evidence="2" id="KW-1090">Inhibition of host innate immune response by virus</keyword>
<feature type="domain" description="Ig-like" evidence="14">
    <location>
        <begin position="40"/>
        <end position="125"/>
    </location>
</feature>
<feature type="chain" id="PRO_5008582193" description="Soluble interferon alpha/beta receptor OPG204" evidence="13">
    <location>
        <begin position="23"/>
        <end position="267"/>
    </location>
</feature>
<dbReference type="SMART" id="SM00408">
    <property type="entry name" value="IGc2"/>
    <property type="match status" value="2"/>
</dbReference>
<dbReference type="InterPro" id="IPR013151">
    <property type="entry name" value="Immunoglobulin_dom"/>
</dbReference>
<dbReference type="InterPro" id="IPR013783">
    <property type="entry name" value="Ig-like_fold"/>
</dbReference>
<sequence>MHCCCGVLVLLVFISSVAFSSADSVSASDYKFVPFILKHSFSLNCTLSRLSGSTVTWFKDGEEIELSGKDAADGDDDDDDDDDGRDDDVDNYSVKGPNVLVISRGTVKNVGNYTCKVDGRQQTFVVLNKLVIKMDKHSYQTEGETLTLKCKLLYGKPDVYRPTVYWQIGNQTYYESEGRVELESDEGNVSTVLKLHPVEMSDRNNYTCFAHLKVGVHHLDVNSTTYLHVKDKYAALWPFLGICVEVLVLLIIIFIYEKRRDKDETVD</sequence>
<dbReference type="PANTHER" id="PTHR11890">
    <property type="entry name" value="INTERLEUKIN-1 RECEPTOR FAMILY MEMBER"/>
    <property type="match status" value="1"/>
</dbReference>
<dbReference type="GO" id="GO:0039502">
    <property type="term" value="P:symbiont-mediated suppression of host type I interferon-mediated signaling pathway"/>
    <property type="evidence" value="ECO:0007669"/>
    <property type="project" value="UniProtKB-KW"/>
</dbReference>
<dbReference type="Pfam" id="PF00047">
    <property type="entry name" value="ig"/>
    <property type="match status" value="1"/>
</dbReference>
<keyword evidence="2" id="KW-0899">Viral immunoevasion</keyword>
<dbReference type="EMBL" id="GECZ01030973">
    <property type="protein sequence ID" value="JAS38796.1"/>
    <property type="molecule type" value="Transcribed_RNA"/>
</dbReference>
<keyword evidence="4" id="KW-1015">Disulfide bond</keyword>
<protein>
    <recommendedName>
        <fullName evidence="9">Soluble interferon alpha/beta receptor OPG204</fullName>
    </recommendedName>
</protein>
<evidence type="ECO:0000256" key="5">
    <source>
        <dbReference type="ARBA" id="ARBA00023180"/>
    </source>
</evidence>
<feature type="signal peptide" evidence="13">
    <location>
        <begin position="1"/>
        <end position="22"/>
    </location>
</feature>
<gene>
    <name evidence="15" type="ORF">g.49835</name>
</gene>
<dbReference type="AlphaFoldDB" id="A0A1B6ELJ9"/>
<keyword evidence="1" id="KW-0244">Early protein</keyword>
<evidence type="ECO:0000256" key="12">
    <source>
        <dbReference type="SAM" id="Phobius"/>
    </source>
</evidence>
<dbReference type="SMART" id="SM00409">
    <property type="entry name" value="IG"/>
    <property type="match status" value="2"/>
</dbReference>
<dbReference type="CDD" id="cd00096">
    <property type="entry name" value="Ig"/>
    <property type="match status" value="1"/>
</dbReference>
<dbReference type="Gene3D" id="2.60.40.10">
    <property type="entry name" value="Immunoglobulins"/>
    <property type="match status" value="2"/>
</dbReference>
<dbReference type="InterPro" id="IPR015621">
    <property type="entry name" value="IL-1_rcpt_fam"/>
</dbReference>
<evidence type="ECO:0000256" key="4">
    <source>
        <dbReference type="ARBA" id="ARBA00023157"/>
    </source>
</evidence>
<comment type="function">
    <text evidence="10">Counteracts the antiviral effects of host IFN-alpha/beta and key IFN-inducible proteins involved in viral RNA degradation suxh as host OAS1. Acts as a soluble IFN-alpha receptor and thus inhibits the interaction between host IFN-alpha and its receptor.</text>
</comment>
<evidence type="ECO:0000313" key="15">
    <source>
        <dbReference type="EMBL" id="JAS38796.1"/>
    </source>
</evidence>
<keyword evidence="12" id="KW-0472">Membrane</keyword>
<keyword evidence="3" id="KW-1114">Inhibition of host interferon signaling pathway by virus</keyword>
<evidence type="ECO:0000256" key="3">
    <source>
        <dbReference type="ARBA" id="ARBA00022830"/>
    </source>
</evidence>
<feature type="compositionally biased region" description="Acidic residues" evidence="11">
    <location>
        <begin position="73"/>
        <end position="90"/>
    </location>
</feature>
<keyword evidence="12" id="KW-1133">Transmembrane helix</keyword>
<keyword evidence="6" id="KW-0922">Interferon antiviral system evasion</keyword>
<evidence type="ECO:0000256" key="13">
    <source>
        <dbReference type="SAM" id="SignalP"/>
    </source>
</evidence>
<keyword evidence="12" id="KW-0812">Transmembrane</keyword>
<dbReference type="Pfam" id="PF13927">
    <property type="entry name" value="Ig_3"/>
    <property type="match status" value="1"/>
</dbReference>
<keyword evidence="13" id="KW-0732">Signal</keyword>
<keyword evidence="5" id="KW-0325">Glycoprotein</keyword>
<evidence type="ECO:0000259" key="14">
    <source>
        <dbReference type="PROSITE" id="PS50835"/>
    </source>
</evidence>
<dbReference type="InterPro" id="IPR007110">
    <property type="entry name" value="Ig-like_dom"/>
</dbReference>
<organism evidence="15">
    <name type="scientific">Cuerna arida</name>
    <dbReference type="NCBI Taxonomy" id="1464854"/>
    <lineage>
        <taxon>Eukaryota</taxon>
        <taxon>Metazoa</taxon>
        <taxon>Ecdysozoa</taxon>
        <taxon>Arthropoda</taxon>
        <taxon>Hexapoda</taxon>
        <taxon>Insecta</taxon>
        <taxon>Pterygota</taxon>
        <taxon>Neoptera</taxon>
        <taxon>Paraneoptera</taxon>
        <taxon>Hemiptera</taxon>
        <taxon>Auchenorrhyncha</taxon>
        <taxon>Membracoidea</taxon>
        <taxon>Cicadellidae</taxon>
        <taxon>Cicadellinae</taxon>
        <taxon>Proconiini</taxon>
        <taxon>Cuerna</taxon>
    </lineage>
</organism>
<feature type="domain" description="Ig-like" evidence="14">
    <location>
        <begin position="128"/>
        <end position="210"/>
    </location>
</feature>
<evidence type="ECO:0000256" key="8">
    <source>
        <dbReference type="ARBA" id="ARBA00038761"/>
    </source>
</evidence>
<accession>A0A1B6ELJ9</accession>
<evidence type="ECO:0000256" key="2">
    <source>
        <dbReference type="ARBA" id="ARBA00022632"/>
    </source>
</evidence>
<dbReference type="SUPFAM" id="SSF48726">
    <property type="entry name" value="Immunoglobulin"/>
    <property type="match status" value="2"/>
</dbReference>
<dbReference type="PROSITE" id="PS50835">
    <property type="entry name" value="IG_LIKE"/>
    <property type="match status" value="2"/>
</dbReference>
<dbReference type="InterPro" id="IPR036179">
    <property type="entry name" value="Ig-like_dom_sf"/>
</dbReference>
<keyword evidence="2" id="KW-0945">Host-virus interaction</keyword>
<dbReference type="InterPro" id="IPR003599">
    <property type="entry name" value="Ig_sub"/>
</dbReference>
<evidence type="ECO:0000256" key="9">
    <source>
        <dbReference type="ARBA" id="ARBA00041012"/>
    </source>
</evidence>
<proteinExistence type="predicted"/>